<accession>A0A4W3HHW4</accession>
<dbReference type="GO" id="GO:0005886">
    <property type="term" value="C:plasma membrane"/>
    <property type="evidence" value="ECO:0007669"/>
    <property type="project" value="TreeGrafter"/>
</dbReference>
<evidence type="ECO:0000313" key="2">
    <source>
        <dbReference type="Ensembl" id="ENSCMIP00000015611.1"/>
    </source>
</evidence>
<dbReference type="PANTHER" id="PTHR46848:SF1">
    <property type="entry name" value="REGULATOR OF G-PROTEIN SIGNALING 3"/>
    <property type="match status" value="1"/>
</dbReference>
<reference evidence="2" key="5">
    <citation type="submission" date="2025-09" db="UniProtKB">
        <authorList>
            <consortium name="Ensembl"/>
        </authorList>
    </citation>
    <scope>IDENTIFICATION</scope>
</reference>
<reference evidence="3" key="1">
    <citation type="journal article" date="2006" name="Science">
        <title>Ancient noncoding elements conserved in the human genome.</title>
        <authorList>
            <person name="Venkatesh B."/>
            <person name="Kirkness E.F."/>
            <person name="Loh Y.H."/>
            <person name="Halpern A.L."/>
            <person name="Lee A.P."/>
            <person name="Johnson J."/>
            <person name="Dandona N."/>
            <person name="Viswanathan L.D."/>
            <person name="Tay A."/>
            <person name="Venter J.C."/>
            <person name="Strausberg R.L."/>
            <person name="Brenner S."/>
        </authorList>
    </citation>
    <scope>NUCLEOTIDE SEQUENCE [LARGE SCALE GENOMIC DNA]</scope>
</reference>
<dbReference type="STRING" id="7868.ENSCMIP00000015611"/>
<reference evidence="3" key="2">
    <citation type="journal article" date="2007" name="PLoS Biol.">
        <title>Survey sequencing and comparative analysis of the elephant shark (Callorhinchus milii) genome.</title>
        <authorList>
            <person name="Venkatesh B."/>
            <person name="Kirkness E.F."/>
            <person name="Loh Y.H."/>
            <person name="Halpern A.L."/>
            <person name="Lee A.P."/>
            <person name="Johnson J."/>
            <person name="Dandona N."/>
            <person name="Viswanathan L.D."/>
            <person name="Tay A."/>
            <person name="Venter J.C."/>
            <person name="Strausberg R.L."/>
            <person name="Brenner S."/>
        </authorList>
    </citation>
    <scope>NUCLEOTIDE SEQUENCE [LARGE SCALE GENOMIC DNA]</scope>
</reference>
<feature type="region of interest" description="Disordered" evidence="1">
    <location>
        <begin position="20"/>
        <end position="47"/>
    </location>
</feature>
<dbReference type="SUPFAM" id="SSF50729">
    <property type="entry name" value="PH domain-like"/>
    <property type="match status" value="1"/>
</dbReference>
<dbReference type="GO" id="GO:0005634">
    <property type="term" value="C:nucleus"/>
    <property type="evidence" value="ECO:0007669"/>
    <property type="project" value="TreeGrafter"/>
</dbReference>
<reference evidence="2" key="4">
    <citation type="submission" date="2025-08" db="UniProtKB">
        <authorList>
            <consortium name="Ensembl"/>
        </authorList>
    </citation>
    <scope>IDENTIFICATION</scope>
</reference>
<dbReference type="AlphaFoldDB" id="A0A4W3HHW4"/>
<name>A0A4W3HHW4_CALMI</name>
<dbReference type="PANTHER" id="PTHR46848">
    <property type="entry name" value="REGULATOR OF G-PROTEIN SIGNALING 3"/>
    <property type="match status" value="1"/>
</dbReference>
<dbReference type="GeneTree" id="ENSGT00940000154416"/>
<evidence type="ECO:0000313" key="3">
    <source>
        <dbReference type="Proteomes" id="UP000314986"/>
    </source>
</evidence>
<organism evidence="2 3">
    <name type="scientific">Callorhinchus milii</name>
    <name type="common">Ghost shark</name>
    <dbReference type="NCBI Taxonomy" id="7868"/>
    <lineage>
        <taxon>Eukaryota</taxon>
        <taxon>Metazoa</taxon>
        <taxon>Chordata</taxon>
        <taxon>Craniata</taxon>
        <taxon>Vertebrata</taxon>
        <taxon>Chondrichthyes</taxon>
        <taxon>Holocephali</taxon>
        <taxon>Chimaeriformes</taxon>
        <taxon>Callorhinchidae</taxon>
        <taxon>Callorhinchus</taxon>
    </lineage>
</organism>
<dbReference type="Ensembl" id="ENSCMIT00000015931.1">
    <property type="protein sequence ID" value="ENSCMIP00000015611.1"/>
    <property type="gene ID" value="ENSCMIG00000007608.1"/>
</dbReference>
<proteinExistence type="predicted"/>
<keyword evidence="3" id="KW-1185">Reference proteome</keyword>
<dbReference type="InParanoid" id="A0A4W3HHW4"/>
<sequence>MICFLKPGFENLIRLPSHRSNYELQTPPNKREKSSVSSMGSGDHRASLSMVYDGTDGVILNSWERRQEFDKCSQNVPSVSHVASGGDKNIIILSPIKHGSQVPSNHVDAVPESSGPERKQSLIGSSTDLLKSTVQAVKNYGNYRNCTIVRSHIAPANYATCMTRPPKIVVFPLFVQPLDLCNPARSLVLSENLLLHEGKSRPLKVCIFIYTDLILLTKEDERGQCSVLQNPFFLQCTEIEQSKWNRRCCDNRLWDTSIRSQDFLAHQKYFFEQGSLLHTSCGYFPICNNCLLCIEVLTWCSAGTSHARNVCRKKPFTCETTRCKSTPDSVSGLLSCFSFSNLQFQSTLHCT</sequence>
<dbReference type="Proteomes" id="UP000314986">
    <property type="component" value="Unassembled WGS sequence"/>
</dbReference>
<evidence type="ECO:0000256" key="1">
    <source>
        <dbReference type="SAM" id="MobiDB-lite"/>
    </source>
</evidence>
<feature type="region of interest" description="Disordered" evidence="1">
    <location>
        <begin position="102"/>
        <end position="121"/>
    </location>
</feature>
<protein>
    <submittedName>
        <fullName evidence="2">Uncharacterized protein</fullName>
    </submittedName>
</protein>
<reference evidence="3" key="3">
    <citation type="journal article" date="2014" name="Nature">
        <title>Elephant shark genome provides unique insights into gnathostome evolution.</title>
        <authorList>
            <consortium name="International Elephant Shark Genome Sequencing Consortium"/>
            <person name="Venkatesh B."/>
            <person name="Lee A.P."/>
            <person name="Ravi V."/>
            <person name="Maurya A.K."/>
            <person name="Lian M.M."/>
            <person name="Swann J.B."/>
            <person name="Ohta Y."/>
            <person name="Flajnik M.F."/>
            <person name="Sutoh Y."/>
            <person name="Kasahara M."/>
            <person name="Hoon S."/>
            <person name="Gangu V."/>
            <person name="Roy S.W."/>
            <person name="Irimia M."/>
            <person name="Korzh V."/>
            <person name="Kondrychyn I."/>
            <person name="Lim Z.W."/>
            <person name="Tay B.H."/>
            <person name="Tohari S."/>
            <person name="Kong K.W."/>
            <person name="Ho S."/>
            <person name="Lorente-Galdos B."/>
            <person name="Quilez J."/>
            <person name="Marques-Bonet T."/>
            <person name="Raney B.J."/>
            <person name="Ingham P.W."/>
            <person name="Tay A."/>
            <person name="Hillier L.W."/>
            <person name="Minx P."/>
            <person name="Boehm T."/>
            <person name="Wilson R.K."/>
            <person name="Brenner S."/>
            <person name="Warren W.C."/>
        </authorList>
    </citation>
    <scope>NUCLEOTIDE SEQUENCE [LARGE SCALE GENOMIC DNA]</scope>
</reference>